<feature type="transmembrane region" description="Helical" evidence="2">
    <location>
        <begin position="232"/>
        <end position="251"/>
    </location>
</feature>
<dbReference type="Proteomes" id="UP000225706">
    <property type="component" value="Unassembled WGS sequence"/>
</dbReference>
<dbReference type="STRING" id="50429.A0A2B4RSB9"/>
<keyword evidence="2" id="KW-0812">Transmembrane</keyword>
<organism evidence="4 5">
    <name type="scientific">Stylophora pistillata</name>
    <name type="common">Smooth cauliflower coral</name>
    <dbReference type="NCBI Taxonomy" id="50429"/>
    <lineage>
        <taxon>Eukaryota</taxon>
        <taxon>Metazoa</taxon>
        <taxon>Cnidaria</taxon>
        <taxon>Anthozoa</taxon>
        <taxon>Hexacorallia</taxon>
        <taxon>Scleractinia</taxon>
        <taxon>Astrocoeniina</taxon>
        <taxon>Pocilloporidae</taxon>
        <taxon>Stylophora</taxon>
    </lineage>
</organism>
<dbReference type="AlphaFoldDB" id="A0A2B4RSB9"/>
<evidence type="ECO:0000256" key="2">
    <source>
        <dbReference type="SAM" id="Phobius"/>
    </source>
</evidence>
<accession>A0A2B4RSB9</accession>
<evidence type="ECO:0000313" key="5">
    <source>
        <dbReference type="Proteomes" id="UP000225706"/>
    </source>
</evidence>
<feature type="transmembrane region" description="Helical" evidence="2">
    <location>
        <begin position="203"/>
        <end position="220"/>
    </location>
</feature>
<protein>
    <submittedName>
        <fullName evidence="4">Lipid phosphate phosphatase delta</fullName>
    </submittedName>
</protein>
<reference evidence="5" key="1">
    <citation type="journal article" date="2017" name="bioRxiv">
        <title>Comparative analysis of the genomes of Stylophora pistillata and Acropora digitifera provides evidence for extensive differences between species of corals.</title>
        <authorList>
            <person name="Voolstra C.R."/>
            <person name="Li Y."/>
            <person name="Liew Y.J."/>
            <person name="Baumgarten S."/>
            <person name="Zoccola D."/>
            <person name="Flot J.-F."/>
            <person name="Tambutte S."/>
            <person name="Allemand D."/>
            <person name="Aranda M."/>
        </authorList>
    </citation>
    <scope>NUCLEOTIDE SEQUENCE [LARGE SCALE GENOMIC DNA]</scope>
</reference>
<feature type="compositionally biased region" description="Basic and acidic residues" evidence="1">
    <location>
        <begin position="11"/>
        <end position="22"/>
    </location>
</feature>
<feature type="transmembrane region" description="Helical" evidence="2">
    <location>
        <begin position="150"/>
        <end position="167"/>
    </location>
</feature>
<dbReference type="Pfam" id="PF01569">
    <property type="entry name" value="PAP2"/>
    <property type="match status" value="1"/>
</dbReference>
<dbReference type="EMBL" id="LSMT01000332">
    <property type="protein sequence ID" value="PFX20066.1"/>
    <property type="molecule type" value="Genomic_DNA"/>
</dbReference>
<comment type="caution">
    <text evidence="4">The sequence shown here is derived from an EMBL/GenBank/DDBJ whole genome shotgun (WGS) entry which is preliminary data.</text>
</comment>
<keyword evidence="2" id="KW-0472">Membrane</keyword>
<keyword evidence="2" id="KW-1133">Transmembrane helix</keyword>
<dbReference type="PANTHER" id="PTHR14969:SF39">
    <property type="entry name" value="PHOSPHATIDIC ACID PHOSPHATASE TYPE 2_HALOPEROXIDASE DOMAIN-CONTAINING PROTEIN"/>
    <property type="match status" value="1"/>
</dbReference>
<evidence type="ECO:0000259" key="3">
    <source>
        <dbReference type="SMART" id="SM00014"/>
    </source>
</evidence>
<dbReference type="Gene3D" id="1.20.144.10">
    <property type="entry name" value="Phosphatidic acid phosphatase type 2/haloperoxidase"/>
    <property type="match status" value="1"/>
</dbReference>
<evidence type="ECO:0000313" key="4">
    <source>
        <dbReference type="EMBL" id="PFX20066.1"/>
    </source>
</evidence>
<feature type="domain" description="Phosphatidic acid phosphatase type 2/haloperoxidase" evidence="3">
    <location>
        <begin position="105"/>
        <end position="220"/>
    </location>
</feature>
<dbReference type="SMART" id="SM00014">
    <property type="entry name" value="acidPPc"/>
    <property type="match status" value="1"/>
</dbReference>
<gene>
    <name evidence="4" type="primary">LPPD</name>
    <name evidence="4" type="ORF">AWC38_SpisGene15499</name>
</gene>
<feature type="transmembrane region" description="Helical" evidence="2">
    <location>
        <begin position="304"/>
        <end position="326"/>
    </location>
</feature>
<feature type="transmembrane region" description="Helical" evidence="2">
    <location>
        <begin position="79"/>
        <end position="98"/>
    </location>
</feature>
<dbReference type="InterPro" id="IPR000326">
    <property type="entry name" value="PAP2/HPO"/>
</dbReference>
<evidence type="ECO:0000256" key="1">
    <source>
        <dbReference type="SAM" id="MobiDB-lite"/>
    </source>
</evidence>
<feature type="region of interest" description="Disordered" evidence="1">
    <location>
        <begin position="1"/>
        <end position="28"/>
    </location>
</feature>
<dbReference type="GO" id="GO:0006670">
    <property type="term" value="P:sphingosine metabolic process"/>
    <property type="evidence" value="ECO:0007669"/>
    <property type="project" value="TreeGrafter"/>
</dbReference>
<dbReference type="GO" id="GO:0042392">
    <property type="term" value="F:sphingosine-1-phosphate phosphatase activity"/>
    <property type="evidence" value="ECO:0007669"/>
    <property type="project" value="TreeGrafter"/>
</dbReference>
<dbReference type="OrthoDB" id="301434at2759"/>
<name>A0A2B4RSB9_STYPI</name>
<dbReference type="InterPro" id="IPR036938">
    <property type="entry name" value="PAP2/HPO_sf"/>
</dbReference>
<sequence>MAVEGSSLFCDDDKSCEKHPNESDEDDEKYISAPIDKLGPAGRWLRHRLLSSILIGTPPLVALQRRRTPLWTKFMHLNSFFGTEDFYIPMGVFILWIVDAKLGRLLCLLMGLGFYSAGFIKDCLCLPRPANPPIVPLEGASQTWGLPSHHAVLGVLVPWYIWFYSYIHFSMPQWGFAVLFGFIVYWSVSVMFSRLYLGVHSPADIVAGGIIGCVILAYWIKIDTIVDRYISFGDNVVLQAIVYSLLLLFLHPRPEPRTQSLVETTAMTAVSVGFVIGKATSTRHPSIYKAILDFDIDDVSNFTLIWVSTVRLLLGYILVILTRLLCKIVFKSLLNNLFRVLDLECFEITKVKYDSSERMYGPSFKLPPVFYKYPDYPQPSLLGNTLPRQSDYLITSYPWVQIIYHNILIRMGGDKWCTTTLSQYWTGFVDQCVANIGTLHY</sequence>
<proteinExistence type="predicted"/>
<dbReference type="PANTHER" id="PTHR14969">
    <property type="entry name" value="SPHINGOSINE-1-PHOSPHATE PHOSPHOHYDROLASE"/>
    <property type="match status" value="1"/>
</dbReference>
<dbReference type="SUPFAM" id="SSF48317">
    <property type="entry name" value="Acid phosphatase/Vanadium-dependent haloperoxidase"/>
    <property type="match status" value="1"/>
</dbReference>
<feature type="transmembrane region" description="Helical" evidence="2">
    <location>
        <begin position="174"/>
        <end position="197"/>
    </location>
</feature>
<dbReference type="GO" id="GO:0005789">
    <property type="term" value="C:endoplasmic reticulum membrane"/>
    <property type="evidence" value="ECO:0007669"/>
    <property type="project" value="TreeGrafter"/>
</dbReference>
<keyword evidence="5" id="KW-1185">Reference proteome</keyword>